<gene>
    <name evidence="2" type="ORF">MMEN_LOCUS13285</name>
</gene>
<organism evidence="2 3">
    <name type="scientific">Menidia menidia</name>
    <name type="common">Atlantic silverside</name>
    <dbReference type="NCBI Taxonomy" id="238744"/>
    <lineage>
        <taxon>Eukaryota</taxon>
        <taxon>Metazoa</taxon>
        <taxon>Chordata</taxon>
        <taxon>Craniata</taxon>
        <taxon>Vertebrata</taxon>
        <taxon>Euteleostomi</taxon>
        <taxon>Actinopterygii</taxon>
        <taxon>Neopterygii</taxon>
        <taxon>Teleostei</taxon>
        <taxon>Neoteleostei</taxon>
        <taxon>Acanthomorphata</taxon>
        <taxon>Ovalentaria</taxon>
        <taxon>Atherinomorphae</taxon>
        <taxon>Atheriniformes</taxon>
        <taxon>Atherinopsidae</taxon>
        <taxon>Menidiinae</taxon>
        <taxon>Menidia</taxon>
    </lineage>
</organism>
<feature type="non-terminal residue" evidence="2">
    <location>
        <position position="75"/>
    </location>
</feature>
<dbReference type="GO" id="GO:0005634">
    <property type="term" value="C:nucleus"/>
    <property type="evidence" value="ECO:0007669"/>
    <property type="project" value="TreeGrafter"/>
</dbReference>
<dbReference type="InterPro" id="IPR046341">
    <property type="entry name" value="SET_dom_sf"/>
</dbReference>
<dbReference type="GO" id="GO:0006357">
    <property type="term" value="P:regulation of transcription by RNA polymerase II"/>
    <property type="evidence" value="ECO:0007669"/>
    <property type="project" value="TreeGrafter"/>
</dbReference>
<dbReference type="InterPro" id="IPR001214">
    <property type="entry name" value="SET_dom"/>
</dbReference>
<dbReference type="GO" id="GO:0043516">
    <property type="term" value="P:regulation of DNA damage response, signal transduction by p53 class mediator"/>
    <property type="evidence" value="ECO:0007669"/>
    <property type="project" value="TreeGrafter"/>
</dbReference>
<dbReference type="SUPFAM" id="SSF82199">
    <property type="entry name" value="SET domain"/>
    <property type="match status" value="1"/>
</dbReference>
<dbReference type="AlphaFoldDB" id="A0A8S4BH13"/>
<dbReference type="PANTHER" id="PTHR46167:SF1">
    <property type="entry name" value="N-LYSINE METHYLTRANSFERASE KMT5A"/>
    <property type="match status" value="1"/>
</dbReference>
<reference evidence="2" key="1">
    <citation type="submission" date="2021-05" db="EMBL/GenBank/DDBJ databases">
        <authorList>
            <person name="Tigano A."/>
        </authorList>
    </citation>
    <scope>NUCLEOTIDE SEQUENCE</scope>
</reference>
<dbReference type="Proteomes" id="UP000677803">
    <property type="component" value="Unassembled WGS sequence"/>
</dbReference>
<name>A0A8S4BH13_9TELE</name>
<evidence type="ECO:0000313" key="3">
    <source>
        <dbReference type="Proteomes" id="UP000677803"/>
    </source>
</evidence>
<dbReference type="OrthoDB" id="16287at2759"/>
<dbReference type="GO" id="GO:0042799">
    <property type="term" value="F:histone H4K20 methyltransferase activity"/>
    <property type="evidence" value="ECO:0007669"/>
    <property type="project" value="TreeGrafter"/>
</dbReference>
<evidence type="ECO:0000313" key="2">
    <source>
        <dbReference type="EMBL" id="CAG5929663.1"/>
    </source>
</evidence>
<dbReference type="Gene3D" id="2.170.270.10">
    <property type="entry name" value="SET domain"/>
    <property type="match status" value="1"/>
</dbReference>
<dbReference type="Pfam" id="PF00856">
    <property type="entry name" value="SET"/>
    <property type="match status" value="1"/>
</dbReference>
<protein>
    <submittedName>
        <fullName evidence="2">(Atlantic silverside) hypothetical protein</fullName>
    </submittedName>
</protein>
<dbReference type="GO" id="GO:0005700">
    <property type="term" value="C:polytene chromosome"/>
    <property type="evidence" value="ECO:0007669"/>
    <property type="project" value="TreeGrafter"/>
</dbReference>
<dbReference type="InterPro" id="IPR051760">
    <property type="entry name" value="KMT5A"/>
</dbReference>
<dbReference type="EMBL" id="CAJRST010014447">
    <property type="protein sequence ID" value="CAG5929663.1"/>
    <property type="molecule type" value="Genomic_DNA"/>
</dbReference>
<proteinExistence type="predicted"/>
<dbReference type="PANTHER" id="PTHR46167">
    <property type="entry name" value="N-LYSINE METHYLTRANSFERASE KMT5A"/>
    <property type="match status" value="1"/>
</dbReference>
<accession>A0A8S4BH13</accession>
<comment type="caution">
    <text evidence="2">The sequence shown here is derived from an EMBL/GenBank/DDBJ whole genome shotgun (WGS) entry which is preliminary data.</text>
</comment>
<evidence type="ECO:0000259" key="1">
    <source>
        <dbReference type="Pfam" id="PF00856"/>
    </source>
</evidence>
<sequence length="75" mass="8803">MTINVKDPNNMNSNQIILKVPGRGVFACAPIERGSFVAEYRGELISKHKREKRQKKYTEKQNAFLFDFKWNGDIW</sequence>
<feature type="domain" description="SET" evidence="1">
    <location>
        <begin position="22"/>
        <end position="67"/>
    </location>
</feature>
<keyword evidence="3" id="KW-1185">Reference proteome</keyword>